<gene>
    <name evidence="1" type="ORF">CWI36_2526p0020</name>
</gene>
<name>A0A4V2JTZ1_9MICR</name>
<proteinExistence type="predicted"/>
<reference evidence="1 2" key="1">
    <citation type="submission" date="2017-12" db="EMBL/GenBank/DDBJ databases">
        <authorList>
            <person name="Pombert J.-F."/>
            <person name="Haag K.L."/>
            <person name="Ebert D."/>
        </authorList>
    </citation>
    <scope>NUCLEOTIDE SEQUENCE [LARGE SCALE GENOMIC DNA]</scope>
    <source>
        <strain evidence="1">BE-OM-2</strain>
    </source>
</reference>
<evidence type="ECO:0000313" key="1">
    <source>
        <dbReference type="EMBL" id="TBT98131.1"/>
    </source>
</evidence>
<organism evidence="1 2">
    <name type="scientific">Hamiltosporidium magnivora</name>
    <dbReference type="NCBI Taxonomy" id="148818"/>
    <lineage>
        <taxon>Eukaryota</taxon>
        <taxon>Fungi</taxon>
        <taxon>Fungi incertae sedis</taxon>
        <taxon>Microsporidia</taxon>
        <taxon>Dubosqiidae</taxon>
        <taxon>Hamiltosporidium</taxon>
    </lineage>
</organism>
<comment type="caution">
    <text evidence="1">The sequence shown here is derived from an EMBL/GenBank/DDBJ whole genome shotgun (WGS) entry which is preliminary data.</text>
</comment>
<accession>A0A4V2JTZ1</accession>
<dbReference type="Proteomes" id="UP000291404">
    <property type="component" value="Unassembled WGS sequence"/>
</dbReference>
<dbReference type="EMBL" id="PITI01002526">
    <property type="protein sequence ID" value="TBT98131.1"/>
    <property type="molecule type" value="Genomic_DNA"/>
</dbReference>
<feature type="non-terminal residue" evidence="1">
    <location>
        <position position="132"/>
    </location>
</feature>
<protein>
    <submittedName>
        <fullName evidence="1">Uncharacterized protein</fullName>
    </submittedName>
</protein>
<keyword evidence="2" id="KW-1185">Reference proteome</keyword>
<dbReference type="VEuPathDB" id="MicrosporidiaDB:CWI39_1754p0010"/>
<sequence>MVNIKKDIFNDINKYKEAINVEIKEISMKDESTIRDYYMNILESEDIYYIFYVLKISFLIKVKFVNRNILEKLNELLQMVSMTRNVIEIEYKKICLEFIKNHIINNDNIDIIITVLGHLDLNDHEIMYFRKF</sequence>
<evidence type="ECO:0000313" key="2">
    <source>
        <dbReference type="Proteomes" id="UP000291404"/>
    </source>
</evidence>
<dbReference type="AlphaFoldDB" id="A0A4V2JTZ1"/>
<dbReference type="VEuPathDB" id="MicrosporidiaDB:CWI36_2526p0020"/>